<name>A0A2P2P8L7_RHIMU</name>
<dbReference type="EMBL" id="GGEC01070630">
    <property type="protein sequence ID" value="MBX51114.1"/>
    <property type="molecule type" value="Transcribed_RNA"/>
</dbReference>
<dbReference type="AlphaFoldDB" id="A0A2P2P8L7"/>
<organism evidence="1">
    <name type="scientific">Rhizophora mucronata</name>
    <name type="common">Asiatic mangrove</name>
    <dbReference type="NCBI Taxonomy" id="61149"/>
    <lineage>
        <taxon>Eukaryota</taxon>
        <taxon>Viridiplantae</taxon>
        <taxon>Streptophyta</taxon>
        <taxon>Embryophyta</taxon>
        <taxon>Tracheophyta</taxon>
        <taxon>Spermatophyta</taxon>
        <taxon>Magnoliopsida</taxon>
        <taxon>eudicotyledons</taxon>
        <taxon>Gunneridae</taxon>
        <taxon>Pentapetalae</taxon>
        <taxon>rosids</taxon>
        <taxon>fabids</taxon>
        <taxon>Malpighiales</taxon>
        <taxon>Rhizophoraceae</taxon>
        <taxon>Rhizophora</taxon>
    </lineage>
</organism>
<sequence length="20" mass="2326">MIYGLRDACINFCLYIKSTT</sequence>
<reference evidence="1" key="1">
    <citation type="submission" date="2018-02" db="EMBL/GenBank/DDBJ databases">
        <title>Rhizophora mucronata_Transcriptome.</title>
        <authorList>
            <person name="Meera S.P."/>
            <person name="Sreeshan A."/>
            <person name="Augustine A."/>
        </authorList>
    </citation>
    <scope>NUCLEOTIDE SEQUENCE</scope>
    <source>
        <tissue evidence="1">Leaf</tissue>
    </source>
</reference>
<evidence type="ECO:0000313" key="1">
    <source>
        <dbReference type="EMBL" id="MBX51114.1"/>
    </source>
</evidence>
<accession>A0A2P2P8L7</accession>
<proteinExistence type="predicted"/>
<protein>
    <submittedName>
        <fullName evidence="1">Uncharacterized protein</fullName>
    </submittedName>
</protein>